<keyword evidence="9" id="KW-1133">Transmembrane helix</keyword>
<feature type="compositionally biased region" description="Polar residues" evidence="8">
    <location>
        <begin position="507"/>
        <end position="518"/>
    </location>
</feature>
<reference evidence="11" key="1">
    <citation type="journal article" date="2014" name="Science">
        <title>Structural and functional partitioning of bread wheat chromosome 3B.</title>
        <authorList>
            <person name="Choulet F."/>
            <person name="Alberti A."/>
            <person name="Theil S."/>
            <person name="Glover N."/>
            <person name="Barbe V."/>
            <person name="Daron J."/>
            <person name="Pingault L."/>
            <person name="Sourdille P."/>
            <person name="Couloux A."/>
            <person name="Paux E."/>
            <person name="Leroy P."/>
            <person name="Mangenot S."/>
            <person name="Guilhot N."/>
            <person name="Le Gouis J."/>
            <person name="Balfourier F."/>
            <person name="Alaux M."/>
            <person name="Jamilloux V."/>
            <person name="Poulain J."/>
            <person name="Durand C."/>
            <person name="Bellec A."/>
            <person name="Gaspin C."/>
            <person name="Safar J."/>
            <person name="Dolezel J."/>
            <person name="Rogers J."/>
            <person name="Vandepoele K."/>
            <person name="Aury J.M."/>
            <person name="Mayer K."/>
            <person name="Berges H."/>
            <person name="Quesneville H."/>
            <person name="Wincker P."/>
            <person name="Feuillet C."/>
        </authorList>
    </citation>
    <scope>NUCLEOTIDE SEQUENCE</scope>
</reference>
<evidence type="ECO:0000256" key="6">
    <source>
        <dbReference type="ARBA" id="ARBA00023136"/>
    </source>
</evidence>
<evidence type="ECO:0000256" key="5">
    <source>
        <dbReference type="ARBA" id="ARBA00023128"/>
    </source>
</evidence>
<feature type="transmembrane region" description="Helical" evidence="9">
    <location>
        <begin position="679"/>
        <end position="700"/>
    </location>
</feature>
<feature type="compositionally biased region" description="Basic and acidic residues" evidence="8">
    <location>
        <begin position="136"/>
        <end position="154"/>
    </location>
</feature>
<feature type="transmembrane region" description="Helical" evidence="9">
    <location>
        <begin position="562"/>
        <end position="585"/>
    </location>
</feature>
<feature type="transmembrane region" description="Helical" evidence="9">
    <location>
        <begin position="645"/>
        <end position="667"/>
    </location>
</feature>
<keyword evidence="6 9" id="KW-0472">Membrane</keyword>
<dbReference type="Pfam" id="PF01145">
    <property type="entry name" value="Band_7"/>
    <property type="match status" value="1"/>
</dbReference>
<keyword evidence="4" id="KW-0999">Mitochondrion inner membrane</keyword>
<feature type="compositionally biased region" description="Low complexity" evidence="8">
    <location>
        <begin position="166"/>
        <end position="176"/>
    </location>
</feature>
<proteinExistence type="inferred from homology"/>
<evidence type="ECO:0000256" key="9">
    <source>
        <dbReference type="SAM" id="Phobius"/>
    </source>
</evidence>
<keyword evidence="7" id="KW-0449">Lipoprotein</keyword>
<feature type="compositionally biased region" description="Polar residues" evidence="8">
    <location>
        <begin position="207"/>
        <end position="222"/>
    </location>
</feature>
<comment type="subunit">
    <text evidence="3">Component of a prohibitin multimeric complex in mitochondrial membranes.</text>
</comment>
<accession>A0A077RQE2</accession>
<organism evidence="11">
    <name type="scientific">Triticum aestivum</name>
    <name type="common">Wheat</name>
    <dbReference type="NCBI Taxonomy" id="4565"/>
    <lineage>
        <taxon>Eukaryota</taxon>
        <taxon>Viridiplantae</taxon>
        <taxon>Streptophyta</taxon>
        <taxon>Embryophyta</taxon>
        <taxon>Tracheophyta</taxon>
        <taxon>Spermatophyta</taxon>
        <taxon>Magnoliopsida</taxon>
        <taxon>Liliopsida</taxon>
        <taxon>Poales</taxon>
        <taxon>Poaceae</taxon>
        <taxon>BOP clade</taxon>
        <taxon>Pooideae</taxon>
        <taxon>Triticodae</taxon>
        <taxon>Triticeae</taxon>
        <taxon>Triticinae</taxon>
        <taxon>Triticum</taxon>
    </lineage>
</organism>
<feature type="region of interest" description="Disordered" evidence="8">
    <location>
        <begin position="496"/>
        <end position="519"/>
    </location>
</feature>
<dbReference type="InterPro" id="IPR036013">
    <property type="entry name" value="Band_7/SPFH_dom_sf"/>
</dbReference>
<dbReference type="InterPro" id="IPR000163">
    <property type="entry name" value="Prohibitin"/>
</dbReference>
<feature type="domain" description="Band 7" evidence="10">
    <location>
        <begin position="419"/>
        <end position="504"/>
    </location>
</feature>
<evidence type="ECO:0000256" key="7">
    <source>
        <dbReference type="ARBA" id="ARBA00023288"/>
    </source>
</evidence>
<dbReference type="PRINTS" id="PR00679">
    <property type="entry name" value="PROHIBITIN"/>
</dbReference>
<feature type="compositionally biased region" description="Basic and acidic residues" evidence="8">
    <location>
        <begin position="223"/>
        <end position="252"/>
    </location>
</feature>
<evidence type="ECO:0000259" key="10">
    <source>
        <dbReference type="Pfam" id="PF01145"/>
    </source>
</evidence>
<keyword evidence="9" id="KW-0812">Transmembrane</keyword>
<feature type="transmembrane region" description="Helical" evidence="9">
    <location>
        <begin position="538"/>
        <end position="556"/>
    </location>
</feature>
<gene>
    <name evidence="11" type="ORF">TRAES_3BF058100030CFD_c1</name>
</gene>
<sequence length="701" mass="75185">MPPRRDGAPTPTSSPPPSPGGTPSASKGATPPPSSPHPASKGPSAPGGTGTDDEAAATPPSSPRCGGSPPVASRSPASFSFPASPRVHCGGRGSPPTASPSPTPASSPGVGVSLVELVATGDGKPAAGAHEEEGEVEKAMEDPVKTTARSDPEKQLSSAPGGTGTGDATAATPPSSLRCCGIPSAASTPPASASRPTSPRVHCGGSTPMTISSDAVSESGKQSLHEVDLDPTDRKPSQHKLAEEAEEVEQRENVATQRGKQLEERETLLRQTHYAVPQGHAGVSNWVEKEEEEEKRKRKGKEKEDEGEENEQEQGKGEHNHSCPGSGLFPWTAELPRDDALAALKQQLLMPQQSKLMPTPSDTPNAATAEITAMTMRTSTPKAKVYQFETRFMAPSLDQSTSEINDLEMVKVGLLVLTRLSENLHERRLYSTIHEVLKAAVATYNTNQLMTERDRVRWEIRKILTDQTQNLGIAIDDVSIVSLSFEKVFTQDIQEKEVTTQEDRQGNRTTQEAGQDNRSAMIRSQDDDQIWNKRQIGYIFDLGTALGIIFLIRPWLPSSYDRWIMAAFAAVWGAGSVGLPIGMFGTSRVEKNCSRHVGRFISLSFSLLVIHAIYILTLNVAGTPPTPSVSSFGITNGDGDGDADWWTTAGFIVIAALVSFGHLWSWIREYGYAELLTQALQVCWGLCICGAYAVEVLILIE</sequence>
<evidence type="ECO:0000256" key="4">
    <source>
        <dbReference type="ARBA" id="ARBA00022792"/>
    </source>
</evidence>
<dbReference type="PANTHER" id="PTHR23222">
    <property type="entry name" value="PROHIBITIN"/>
    <property type="match status" value="1"/>
</dbReference>
<protein>
    <recommendedName>
        <fullName evidence="10">Band 7 domain-containing protein</fullName>
    </recommendedName>
</protein>
<evidence type="ECO:0000256" key="3">
    <source>
        <dbReference type="ARBA" id="ARBA00011786"/>
    </source>
</evidence>
<feature type="compositionally biased region" description="Low complexity" evidence="8">
    <location>
        <begin position="183"/>
        <end position="200"/>
    </location>
</feature>
<evidence type="ECO:0000256" key="1">
    <source>
        <dbReference type="ARBA" id="ARBA00004140"/>
    </source>
</evidence>
<feature type="compositionally biased region" description="Basic and acidic residues" evidence="8">
    <location>
        <begin position="496"/>
        <end position="506"/>
    </location>
</feature>
<dbReference type="InterPro" id="IPR001107">
    <property type="entry name" value="Band_7"/>
</dbReference>
<dbReference type="ExpressionAtlas" id="A0A077RQE2">
    <property type="expression patterns" value="baseline"/>
</dbReference>
<feature type="region of interest" description="Disordered" evidence="8">
    <location>
        <begin position="1"/>
        <end position="328"/>
    </location>
</feature>
<keyword evidence="5" id="KW-0496">Mitochondrion</keyword>
<feature type="compositionally biased region" description="Low complexity" evidence="8">
    <location>
        <begin position="63"/>
        <end position="87"/>
    </location>
</feature>
<dbReference type="EMBL" id="HG670306">
    <property type="protein sequence ID" value="CDM81553.1"/>
    <property type="molecule type" value="Genomic_DNA"/>
</dbReference>
<evidence type="ECO:0000313" key="11">
    <source>
        <dbReference type="EMBL" id="CDM81553.1"/>
    </source>
</evidence>
<comment type="similarity">
    <text evidence="2">Belongs to the prohibitin family.</text>
</comment>
<evidence type="ECO:0000256" key="8">
    <source>
        <dbReference type="SAM" id="MobiDB-lite"/>
    </source>
</evidence>
<comment type="subcellular location">
    <subcellularLocation>
        <location evidence="1">Mitochondrion inner membrane</location>
        <topology evidence="1">Single-pass type II membrane protein</topology>
    </subcellularLocation>
</comment>
<dbReference type="AlphaFoldDB" id="A0A077RQE2"/>
<name>A0A077RQE2_WHEAT</name>
<dbReference type="PANTHER" id="PTHR23222:SF1">
    <property type="entry name" value="PROHIBITIN-2"/>
    <property type="match status" value="1"/>
</dbReference>
<dbReference type="GO" id="GO:0005743">
    <property type="term" value="C:mitochondrial inner membrane"/>
    <property type="evidence" value="ECO:0007669"/>
    <property type="project" value="UniProtKB-SubCell"/>
</dbReference>
<feature type="transmembrane region" description="Helical" evidence="9">
    <location>
        <begin position="597"/>
        <end position="617"/>
    </location>
</feature>
<dbReference type="HOGENOM" id="CLU_393522_0_0_1"/>
<evidence type="ECO:0000256" key="2">
    <source>
        <dbReference type="ARBA" id="ARBA00009658"/>
    </source>
</evidence>
<dbReference type="Gene3D" id="3.30.479.30">
    <property type="entry name" value="Band 7 domain"/>
    <property type="match status" value="1"/>
</dbReference>
<dbReference type="SUPFAM" id="SSF117892">
    <property type="entry name" value="Band 7/SPFH domain"/>
    <property type="match status" value="1"/>
</dbReference>